<sequence>MSDQIYFLYCPGFNAVLADIQDEMLVNQASNLDLVHSGNRRAVTLMTVLVRAFKLSEESDKIGSILVFHHCGEGPFLSLGHSPIFPLLAQLEAMRSGLVVLLKAAHGEGCQVNNKINQ</sequence>
<organism evidence="1">
    <name type="scientific">Fagus sylvatica</name>
    <name type="common">Beechnut</name>
    <dbReference type="NCBI Taxonomy" id="28930"/>
    <lineage>
        <taxon>Eukaryota</taxon>
        <taxon>Viridiplantae</taxon>
        <taxon>Streptophyta</taxon>
        <taxon>Embryophyta</taxon>
        <taxon>Tracheophyta</taxon>
        <taxon>Spermatophyta</taxon>
        <taxon>Magnoliopsida</taxon>
        <taxon>eudicotyledons</taxon>
        <taxon>Gunneridae</taxon>
        <taxon>Pentapetalae</taxon>
        <taxon>rosids</taxon>
        <taxon>fabids</taxon>
        <taxon>Fagales</taxon>
        <taxon>Fagaceae</taxon>
        <taxon>Fagus</taxon>
    </lineage>
</organism>
<accession>A0A2N9EQY0</accession>
<name>A0A2N9EQY0_FAGSY</name>
<dbReference type="AlphaFoldDB" id="A0A2N9EQY0"/>
<evidence type="ECO:0000313" key="1">
    <source>
        <dbReference type="EMBL" id="SPC77111.1"/>
    </source>
</evidence>
<protein>
    <submittedName>
        <fullName evidence="1">Uncharacterized protein</fullName>
    </submittedName>
</protein>
<proteinExistence type="predicted"/>
<reference evidence="1" key="1">
    <citation type="submission" date="2018-02" db="EMBL/GenBank/DDBJ databases">
        <authorList>
            <person name="Cohen D.B."/>
            <person name="Kent A.D."/>
        </authorList>
    </citation>
    <scope>NUCLEOTIDE SEQUENCE</scope>
</reference>
<gene>
    <name evidence="1" type="ORF">FSB_LOCUS4993</name>
</gene>
<dbReference type="EMBL" id="OIVN01000253">
    <property type="protein sequence ID" value="SPC77111.1"/>
    <property type="molecule type" value="Genomic_DNA"/>
</dbReference>